<dbReference type="EMBL" id="JAUHHV010000001">
    <property type="protein sequence ID" value="KAK1437387.1"/>
    <property type="molecule type" value="Genomic_DNA"/>
</dbReference>
<feature type="transmembrane region" description="Helical" evidence="2">
    <location>
        <begin position="349"/>
        <end position="370"/>
    </location>
</feature>
<evidence type="ECO:0000256" key="1">
    <source>
        <dbReference type="SAM" id="MobiDB-lite"/>
    </source>
</evidence>
<dbReference type="PANTHER" id="PTHR14241">
    <property type="entry name" value="INTERFERON-INDUCED PROTEIN 44"/>
    <property type="match status" value="1"/>
</dbReference>
<dbReference type="AlphaFoldDB" id="A0AAD8P9R0"/>
<evidence type="ECO:0000313" key="4">
    <source>
        <dbReference type="EMBL" id="KAK1437387.1"/>
    </source>
</evidence>
<dbReference type="GO" id="GO:0005525">
    <property type="term" value="F:GTP binding"/>
    <property type="evidence" value="ECO:0007669"/>
    <property type="project" value="InterPro"/>
</dbReference>
<name>A0AAD8P9R0_TARER</name>
<protein>
    <recommendedName>
        <fullName evidence="3">G domain-containing protein</fullName>
    </recommendedName>
</protein>
<keyword evidence="2" id="KW-0472">Membrane</keyword>
<dbReference type="InterPro" id="IPR006073">
    <property type="entry name" value="GTP-bd"/>
</dbReference>
<gene>
    <name evidence="4" type="ORF">QVD17_03178</name>
</gene>
<dbReference type="Gene3D" id="3.40.50.300">
    <property type="entry name" value="P-loop containing nucleotide triphosphate hydrolases"/>
    <property type="match status" value="1"/>
</dbReference>
<evidence type="ECO:0000259" key="3">
    <source>
        <dbReference type="Pfam" id="PF01926"/>
    </source>
</evidence>
<dbReference type="InterPro" id="IPR027417">
    <property type="entry name" value="P-loop_NTPase"/>
</dbReference>
<comment type="caution">
    <text evidence="4">The sequence shown here is derived from an EMBL/GenBank/DDBJ whole genome shotgun (WGS) entry which is preliminary data.</text>
</comment>
<dbReference type="Pfam" id="PF01926">
    <property type="entry name" value="MMR_HSR1"/>
    <property type="match status" value="1"/>
</dbReference>
<proteinExistence type="predicted"/>
<reference evidence="4" key="1">
    <citation type="journal article" date="2023" name="bioRxiv">
        <title>Improved chromosome-level genome assembly for marigold (Tagetes erecta).</title>
        <authorList>
            <person name="Jiang F."/>
            <person name="Yuan L."/>
            <person name="Wang S."/>
            <person name="Wang H."/>
            <person name="Xu D."/>
            <person name="Wang A."/>
            <person name="Fan W."/>
        </authorList>
    </citation>
    <scope>NUCLEOTIDE SEQUENCE</scope>
    <source>
        <strain evidence="4">WSJ</strain>
        <tissue evidence="4">Leaf</tissue>
    </source>
</reference>
<feature type="region of interest" description="Disordered" evidence="1">
    <location>
        <begin position="1"/>
        <end position="30"/>
    </location>
</feature>
<keyword evidence="2" id="KW-0812">Transmembrane</keyword>
<dbReference type="Proteomes" id="UP001229421">
    <property type="component" value="Unassembled WGS sequence"/>
</dbReference>
<keyword evidence="5" id="KW-1185">Reference proteome</keyword>
<feature type="domain" description="G" evidence="3">
    <location>
        <begin position="116"/>
        <end position="234"/>
    </location>
</feature>
<feature type="transmembrane region" description="Helical" evidence="2">
    <location>
        <begin position="482"/>
        <end position="505"/>
    </location>
</feature>
<organism evidence="4 5">
    <name type="scientific">Tagetes erecta</name>
    <name type="common">African marigold</name>
    <dbReference type="NCBI Taxonomy" id="13708"/>
    <lineage>
        <taxon>Eukaryota</taxon>
        <taxon>Viridiplantae</taxon>
        <taxon>Streptophyta</taxon>
        <taxon>Embryophyta</taxon>
        <taxon>Tracheophyta</taxon>
        <taxon>Spermatophyta</taxon>
        <taxon>Magnoliopsida</taxon>
        <taxon>eudicotyledons</taxon>
        <taxon>Gunneridae</taxon>
        <taxon>Pentapetalae</taxon>
        <taxon>asterids</taxon>
        <taxon>campanulids</taxon>
        <taxon>Asterales</taxon>
        <taxon>Asteraceae</taxon>
        <taxon>Asteroideae</taxon>
        <taxon>Heliantheae alliance</taxon>
        <taxon>Tageteae</taxon>
        <taxon>Tagetes</taxon>
    </lineage>
</organism>
<sequence length="511" mass="57457">MGGDTVSVLSSTVNNDDDDRSTVTPDSPDHFNEMFTLWPGGLSGDTAGVNESEANEKRMRSVYAQVIKSYDDVKDRVENMEIAKNKVLRYTPGSWVENIGGMTKSDYNVPKTTTLLLIGPKGSGKSSLVNQISRVFEDDKFAPERAQVAYNSSIRDGTCLLQEYMIPRNSTSFCLYDTPGFHNDLSVNLEMIIRCMTKGVRNGELVNRTKCKTCQDKLSTYERRRVDYVIFVVNGLSVLKCLESNGADTQYMDMVTKVFSSSFLSFKDHKPVIAITHGDLLSISERARVRVGLGNLLGVHPLKQTFDIPDNCEPRTELAIVDLVRYALEHADRNLPCKSQPTFSKGSTILQWAHLLLLLAVGIFMFTVYLHGCHSLKLNPESVHEPNLEIKKVMEFNHQSVHKPDMVLKNVTEENDPSIVHVPSREMEKHTEFDQENVTESDLEMKKVTELDESELDVKKNTECDEPDLIIKEVIEVLSASTFFVFLCGIGITIGIAFFISWVYVQEQVGL</sequence>
<dbReference type="PANTHER" id="PTHR14241:SF32">
    <property type="entry name" value="VWFA DOMAIN-CONTAINING PROTEIN-RELATED"/>
    <property type="match status" value="1"/>
</dbReference>
<evidence type="ECO:0000313" key="5">
    <source>
        <dbReference type="Proteomes" id="UP001229421"/>
    </source>
</evidence>
<accession>A0AAD8P9R0</accession>
<evidence type="ECO:0000256" key="2">
    <source>
        <dbReference type="SAM" id="Phobius"/>
    </source>
</evidence>
<dbReference type="SUPFAM" id="SSF52540">
    <property type="entry name" value="P-loop containing nucleoside triphosphate hydrolases"/>
    <property type="match status" value="1"/>
</dbReference>
<keyword evidence="2" id="KW-1133">Transmembrane helix</keyword>